<dbReference type="InterPro" id="IPR044930">
    <property type="entry name" value="Homing_endonuclease_His-Me"/>
</dbReference>
<dbReference type="SUPFAM" id="SSF54060">
    <property type="entry name" value="His-Me finger endonucleases"/>
    <property type="match status" value="1"/>
</dbReference>
<name>A0A0F9UYB5_9ZZZZ</name>
<dbReference type="InterPro" id="IPR003615">
    <property type="entry name" value="HNH_nuc"/>
</dbReference>
<evidence type="ECO:0000313" key="2">
    <source>
        <dbReference type="EMBL" id="KKN58603.1"/>
    </source>
</evidence>
<gene>
    <name evidence="2" type="ORF">LCGC14_0550680</name>
</gene>
<sequence length="116" mass="13616">MSDFVYHDDSEVWLTEITSNHYEEALSRVDLLLGRTEEDANGCWVRGTVKRPKTRFRGRQVAAARFVYCVVNREVLSERVVIRHRCHNELCCRPEHLQTGSAADNKRDDWEYYGLL</sequence>
<organism evidence="2">
    <name type="scientific">marine sediment metagenome</name>
    <dbReference type="NCBI Taxonomy" id="412755"/>
    <lineage>
        <taxon>unclassified sequences</taxon>
        <taxon>metagenomes</taxon>
        <taxon>ecological metagenomes</taxon>
    </lineage>
</organism>
<dbReference type="AlphaFoldDB" id="A0A0F9UYB5"/>
<accession>A0A0F9UYB5</accession>
<evidence type="ECO:0000259" key="1">
    <source>
        <dbReference type="Pfam" id="PF13392"/>
    </source>
</evidence>
<dbReference type="InterPro" id="IPR044925">
    <property type="entry name" value="His-Me_finger_sf"/>
</dbReference>
<feature type="domain" description="HNH nuclease" evidence="1">
    <location>
        <begin position="80"/>
        <end position="107"/>
    </location>
</feature>
<comment type="caution">
    <text evidence="2">The sequence shown here is derived from an EMBL/GenBank/DDBJ whole genome shotgun (WGS) entry which is preliminary data.</text>
</comment>
<dbReference type="GO" id="GO:0004519">
    <property type="term" value="F:endonuclease activity"/>
    <property type="evidence" value="ECO:0007669"/>
    <property type="project" value="InterPro"/>
</dbReference>
<dbReference type="EMBL" id="LAZR01000755">
    <property type="protein sequence ID" value="KKN58603.1"/>
    <property type="molecule type" value="Genomic_DNA"/>
</dbReference>
<proteinExistence type="predicted"/>
<dbReference type="Pfam" id="PF13392">
    <property type="entry name" value="HNH_3"/>
    <property type="match status" value="1"/>
</dbReference>
<reference evidence="2" key="1">
    <citation type="journal article" date="2015" name="Nature">
        <title>Complex archaea that bridge the gap between prokaryotes and eukaryotes.</title>
        <authorList>
            <person name="Spang A."/>
            <person name="Saw J.H."/>
            <person name="Jorgensen S.L."/>
            <person name="Zaremba-Niedzwiedzka K."/>
            <person name="Martijn J."/>
            <person name="Lind A.E."/>
            <person name="van Eijk R."/>
            <person name="Schleper C."/>
            <person name="Guy L."/>
            <person name="Ettema T.J."/>
        </authorList>
    </citation>
    <scope>NUCLEOTIDE SEQUENCE</scope>
</reference>
<dbReference type="Gene3D" id="3.90.75.10">
    <property type="entry name" value="Homing Intron 3 (I-ppo) Encoded Endonuclease, Chain A"/>
    <property type="match status" value="1"/>
</dbReference>
<protein>
    <recommendedName>
        <fullName evidence="1">HNH nuclease domain-containing protein</fullName>
    </recommendedName>
</protein>